<evidence type="ECO:0000259" key="4">
    <source>
        <dbReference type="PROSITE" id="PS50002"/>
    </source>
</evidence>
<sequence length="418" mass="47876">CKERGVRESVEVPPKSLQELKVVFPSLETRRERVQQAQDTRECAMATNGMDYMEEGENVPNTKEVFQGLQGVLERLRGETFTWDEDINFVQETLADPDFLQLCEVNDGVAESQSFEQPVASLEDAMKEVFESLQMQSDEERDLHTTLSRPHMQKLMSVHDIVRSRSYETPVPQFDPTWHPQTNYDRHVKRGKGKTPEYRTVGLHKSANEPLGITLKLASNHLIIARILFGGIIHRQGLLKVGDRIVEVNGESVDSMSPSEFQAMMQNSSGSVVIKVEPRFQENAGATELYVRAHFDYNPKQDRLIPSQDAGLPFKKGDILTIMNQEDSFWWQAIRYGEHDLAKLIPSQMLEERRKAYQTHDGSTFVSCLGKRKQKKKIIYSSHHSGEFEGYDIVLYEPVLLKENFQYGTLVLIGKWIL</sequence>
<proteinExistence type="predicted"/>
<gene>
    <name evidence="6" type="ORF">GBAR_LOCUS23388</name>
</gene>
<dbReference type="EMBL" id="CASHTH010003238">
    <property type="protein sequence ID" value="CAI8042128.1"/>
    <property type="molecule type" value="Genomic_DNA"/>
</dbReference>
<protein>
    <submittedName>
        <fullName evidence="6">MAGUK p55 subfamily member 2</fullName>
    </submittedName>
</protein>
<dbReference type="InterPro" id="IPR036034">
    <property type="entry name" value="PDZ_sf"/>
</dbReference>
<dbReference type="Pfam" id="PF00595">
    <property type="entry name" value="PDZ"/>
    <property type="match status" value="1"/>
</dbReference>
<organism evidence="6 7">
    <name type="scientific">Geodia barretti</name>
    <name type="common">Barrett's horny sponge</name>
    <dbReference type="NCBI Taxonomy" id="519541"/>
    <lineage>
        <taxon>Eukaryota</taxon>
        <taxon>Metazoa</taxon>
        <taxon>Porifera</taxon>
        <taxon>Demospongiae</taxon>
        <taxon>Heteroscleromorpha</taxon>
        <taxon>Tetractinellida</taxon>
        <taxon>Astrophorina</taxon>
        <taxon>Geodiidae</taxon>
        <taxon>Geodia</taxon>
    </lineage>
</organism>
<dbReference type="InterPro" id="IPR050716">
    <property type="entry name" value="MAGUK"/>
</dbReference>
<name>A0AA35X1S0_GEOBA</name>
<evidence type="ECO:0000256" key="3">
    <source>
        <dbReference type="SAM" id="MobiDB-lite"/>
    </source>
</evidence>
<evidence type="ECO:0000256" key="1">
    <source>
        <dbReference type="ARBA" id="ARBA00022443"/>
    </source>
</evidence>
<feature type="non-terminal residue" evidence="6">
    <location>
        <position position="1"/>
    </location>
</feature>
<dbReference type="SMART" id="SM00228">
    <property type="entry name" value="PDZ"/>
    <property type="match status" value="1"/>
</dbReference>
<dbReference type="InterPro" id="IPR001478">
    <property type="entry name" value="PDZ"/>
</dbReference>
<comment type="caution">
    <text evidence="6">The sequence shown here is derived from an EMBL/GenBank/DDBJ whole genome shotgun (WGS) entry which is preliminary data.</text>
</comment>
<keyword evidence="7" id="KW-1185">Reference proteome</keyword>
<dbReference type="PROSITE" id="PS50002">
    <property type="entry name" value="SH3"/>
    <property type="match status" value="1"/>
</dbReference>
<feature type="non-terminal residue" evidence="6">
    <location>
        <position position="418"/>
    </location>
</feature>
<evidence type="ECO:0000259" key="5">
    <source>
        <dbReference type="PROSITE" id="PS50106"/>
    </source>
</evidence>
<evidence type="ECO:0000313" key="7">
    <source>
        <dbReference type="Proteomes" id="UP001174909"/>
    </source>
</evidence>
<dbReference type="SUPFAM" id="SSF50044">
    <property type="entry name" value="SH3-domain"/>
    <property type="match status" value="1"/>
</dbReference>
<dbReference type="InterPro" id="IPR001452">
    <property type="entry name" value="SH3_domain"/>
</dbReference>
<dbReference type="InterPro" id="IPR036892">
    <property type="entry name" value="L27_dom_sf"/>
</dbReference>
<dbReference type="Proteomes" id="UP001174909">
    <property type="component" value="Unassembled WGS sequence"/>
</dbReference>
<keyword evidence="1 2" id="KW-0728">SH3 domain</keyword>
<dbReference type="Pfam" id="PF07653">
    <property type="entry name" value="SH3_2"/>
    <property type="match status" value="1"/>
</dbReference>
<dbReference type="InterPro" id="IPR036028">
    <property type="entry name" value="SH3-like_dom_sf"/>
</dbReference>
<evidence type="ECO:0000313" key="6">
    <source>
        <dbReference type="EMBL" id="CAI8042128.1"/>
    </source>
</evidence>
<dbReference type="PROSITE" id="PS50106">
    <property type="entry name" value="PDZ"/>
    <property type="match status" value="1"/>
</dbReference>
<feature type="domain" description="PDZ" evidence="5">
    <location>
        <begin position="200"/>
        <end position="280"/>
    </location>
</feature>
<reference evidence="6" key="1">
    <citation type="submission" date="2023-03" db="EMBL/GenBank/DDBJ databases">
        <authorList>
            <person name="Steffen K."/>
            <person name="Cardenas P."/>
        </authorList>
    </citation>
    <scope>NUCLEOTIDE SEQUENCE</scope>
</reference>
<dbReference type="PANTHER" id="PTHR23122">
    <property type="entry name" value="MEMBRANE-ASSOCIATED GUANYLATE KINASE MAGUK"/>
    <property type="match status" value="1"/>
</dbReference>
<dbReference type="Pfam" id="PF02828">
    <property type="entry name" value="L27"/>
    <property type="match status" value="1"/>
</dbReference>
<dbReference type="Gene3D" id="2.30.30.40">
    <property type="entry name" value="SH3 Domains"/>
    <property type="match status" value="1"/>
</dbReference>
<dbReference type="InterPro" id="IPR014775">
    <property type="entry name" value="L27_C"/>
</dbReference>
<dbReference type="SUPFAM" id="SSF101288">
    <property type="entry name" value="L27 domain"/>
    <property type="match status" value="1"/>
</dbReference>
<dbReference type="SMART" id="SM00326">
    <property type="entry name" value="SH3"/>
    <property type="match status" value="1"/>
</dbReference>
<dbReference type="CDD" id="cd11862">
    <property type="entry name" value="SH3_MPP"/>
    <property type="match status" value="1"/>
</dbReference>
<dbReference type="Gene3D" id="2.30.42.10">
    <property type="match status" value="1"/>
</dbReference>
<dbReference type="Gene3D" id="1.10.287.650">
    <property type="entry name" value="L27 domain"/>
    <property type="match status" value="1"/>
</dbReference>
<evidence type="ECO:0000256" key="2">
    <source>
        <dbReference type="PROSITE-ProRule" id="PRU00192"/>
    </source>
</evidence>
<dbReference type="SUPFAM" id="SSF50156">
    <property type="entry name" value="PDZ domain-like"/>
    <property type="match status" value="1"/>
</dbReference>
<dbReference type="AlphaFoldDB" id="A0AA35X1S0"/>
<accession>A0AA35X1S0</accession>
<feature type="region of interest" description="Disordered" evidence="3">
    <location>
        <begin position="172"/>
        <end position="193"/>
    </location>
</feature>
<feature type="domain" description="SH3" evidence="4">
    <location>
        <begin position="286"/>
        <end position="355"/>
    </location>
</feature>